<gene>
    <name evidence="4" type="primary">BMP1</name>
    <name evidence="4" type="ORF">BLAG_LOCUS10213</name>
</gene>
<feature type="domain" description="CUB" evidence="3">
    <location>
        <begin position="138"/>
        <end position="255"/>
    </location>
</feature>
<accession>A0A8J9Z8V5</accession>
<evidence type="ECO:0000256" key="1">
    <source>
        <dbReference type="ARBA" id="ARBA00022737"/>
    </source>
</evidence>
<evidence type="ECO:0000259" key="3">
    <source>
        <dbReference type="SMART" id="SM00042"/>
    </source>
</evidence>
<feature type="domain" description="CUB" evidence="3">
    <location>
        <begin position="5"/>
        <end position="128"/>
    </location>
</feature>
<proteinExistence type="predicted"/>
<dbReference type="InterPro" id="IPR035914">
    <property type="entry name" value="Sperma_CUB_dom_sf"/>
</dbReference>
<feature type="domain" description="CUB" evidence="3">
    <location>
        <begin position="421"/>
        <end position="543"/>
    </location>
</feature>
<dbReference type="SUPFAM" id="SSF49854">
    <property type="entry name" value="Spermadhesin, CUB domain"/>
    <property type="match status" value="4"/>
</dbReference>
<feature type="domain" description="CUB" evidence="3">
    <location>
        <begin position="290"/>
        <end position="411"/>
    </location>
</feature>
<dbReference type="InterPro" id="IPR000859">
    <property type="entry name" value="CUB_dom"/>
</dbReference>
<dbReference type="PANTHER" id="PTHR24251:SF40">
    <property type="entry name" value="CUB DOMAIN-CONTAINING PROTEIN"/>
    <property type="match status" value="1"/>
</dbReference>
<keyword evidence="1" id="KW-0677">Repeat</keyword>
<dbReference type="EMBL" id="OV696702">
    <property type="protein sequence ID" value="CAH1248944.1"/>
    <property type="molecule type" value="Genomic_DNA"/>
</dbReference>
<reference evidence="4" key="1">
    <citation type="submission" date="2022-01" db="EMBL/GenBank/DDBJ databases">
        <authorList>
            <person name="Braso-Vives M."/>
        </authorList>
    </citation>
    <scope>NUCLEOTIDE SEQUENCE</scope>
</reference>
<evidence type="ECO:0000313" key="4">
    <source>
        <dbReference type="EMBL" id="CAH1248944.1"/>
    </source>
</evidence>
<dbReference type="PANTHER" id="PTHR24251">
    <property type="entry name" value="OVOCHYMASE-RELATED"/>
    <property type="match status" value="1"/>
</dbReference>
<sequence length="586" mass="63827">MSGSCGGPISTYGSTSFNSLDYPQPYQTNEDCLWTLSVFGNSVAVQLRFQVIDIDPYPSHITTPGSCTRHYLEIYEGTPASGTKLGTYCGNVLPPIVIGSGNTMTVKFITTGHANNGHKGFLATFSSVSLSSGPDSGCNNLRQLSAPSGSIASINYPADYSSGAQCEWEITVAGNKHVELTVLNFLVGGLSATCVNETNDYLSVYEGIGVSRKRLGVYCGWEPPRVRAYSNRMFVKFVSDDFVNWKGFFATYRSVGRPNDSMDSKTVLCVLFLLNCTPWIVGQATDDQQCGGDFDTDNYDVISSPGFPAPYVPGNDCIWHLRVPEGHVVKLTFAYLGTDPWPLAPQNCRRHYVEVFDSPDHGGALLGRYCGDIIPPVVLSTGNAMSVKFITSKWSTNLQGFHGFRAKFASVPEGSIVESGCRSPRKITDQTGTLTSIHFPSDYDDIVCKWEVLVEPGQNITLKLRSFHVGGIFPLQPLCDAETGRLTVHDGVGSDKNHLVSICGRMSDEETYSVTTATNQMTVEFRAGNTGPYKGFFATYASSGYEVINDNGVTDAQYTGSAHALRAYIPWCLSFTAAILFLRMEL</sequence>
<dbReference type="AlphaFoldDB" id="A0A8J9Z8V5"/>
<name>A0A8J9Z8V5_BRALA</name>
<evidence type="ECO:0000256" key="2">
    <source>
        <dbReference type="ARBA" id="ARBA00023157"/>
    </source>
</evidence>
<dbReference type="Proteomes" id="UP000838412">
    <property type="component" value="Chromosome 17"/>
</dbReference>
<evidence type="ECO:0000313" key="5">
    <source>
        <dbReference type="Proteomes" id="UP000838412"/>
    </source>
</evidence>
<dbReference type="FunFam" id="2.60.120.290:FF:000005">
    <property type="entry name" value="Procollagen C-endopeptidase enhancer 1"/>
    <property type="match status" value="3"/>
</dbReference>
<dbReference type="CDD" id="cd00041">
    <property type="entry name" value="CUB"/>
    <property type="match status" value="4"/>
</dbReference>
<dbReference type="SMART" id="SM00042">
    <property type="entry name" value="CUB"/>
    <property type="match status" value="4"/>
</dbReference>
<keyword evidence="2" id="KW-1015">Disulfide bond</keyword>
<keyword evidence="5" id="KW-1185">Reference proteome</keyword>
<protein>
    <submittedName>
        <fullName evidence="4">BMP1 protein</fullName>
    </submittedName>
</protein>
<organism evidence="4 5">
    <name type="scientific">Branchiostoma lanceolatum</name>
    <name type="common">Common lancelet</name>
    <name type="synonym">Amphioxus lanceolatum</name>
    <dbReference type="NCBI Taxonomy" id="7740"/>
    <lineage>
        <taxon>Eukaryota</taxon>
        <taxon>Metazoa</taxon>
        <taxon>Chordata</taxon>
        <taxon>Cephalochordata</taxon>
        <taxon>Leptocardii</taxon>
        <taxon>Amphioxiformes</taxon>
        <taxon>Branchiostomatidae</taxon>
        <taxon>Branchiostoma</taxon>
    </lineage>
</organism>
<dbReference type="Gene3D" id="2.60.120.290">
    <property type="entry name" value="Spermadhesin, CUB domain"/>
    <property type="match status" value="4"/>
</dbReference>
<dbReference type="OrthoDB" id="6369184at2759"/>
<dbReference type="Pfam" id="PF00431">
    <property type="entry name" value="CUB"/>
    <property type="match status" value="4"/>
</dbReference>